<organism evidence="13 14">
    <name type="scientific">Engelhardtia mirabilis</name>
    <dbReference type="NCBI Taxonomy" id="2528011"/>
    <lineage>
        <taxon>Bacteria</taxon>
        <taxon>Pseudomonadati</taxon>
        <taxon>Planctomycetota</taxon>
        <taxon>Planctomycetia</taxon>
        <taxon>Planctomycetia incertae sedis</taxon>
        <taxon>Engelhardtia</taxon>
    </lineage>
</organism>
<feature type="domain" description="Methylguanine DNA methyltransferase ribonuclease-like" evidence="12">
    <location>
        <begin position="5"/>
        <end position="82"/>
    </location>
</feature>
<dbReference type="SUPFAM" id="SSF46767">
    <property type="entry name" value="Methylated DNA-protein cysteine methyltransferase, C-terminal domain"/>
    <property type="match status" value="1"/>
</dbReference>
<dbReference type="RefSeq" id="WP_145062117.1">
    <property type="nucleotide sequence ID" value="NZ_CP036287.1"/>
</dbReference>
<feature type="compositionally biased region" description="Basic and acidic residues" evidence="10">
    <location>
        <begin position="188"/>
        <end position="198"/>
    </location>
</feature>
<evidence type="ECO:0000256" key="2">
    <source>
        <dbReference type="ARBA" id="ARBA00008711"/>
    </source>
</evidence>
<name>A0A518BF17_9BACT</name>
<evidence type="ECO:0000259" key="12">
    <source>
        <dbReference type="Pfam" id="PF02870"/>
    </source>
</evidence>
<evidence type="ECO:0000313" key="13">
    <source>
        <dbReference type="EMBL" id="QDU65483.1"/>
    </source>
</evidence>
<comment type="subcellular location">
    <subcellularLocation>
        <location evidence="9">Cytoplasm</location>
    </subcellularLocation>
</comment>
<dbReference type="InterPro" id="IPR036631">
    <property type="entry name" value="MGMT_N_sf"/>
</dbReference>
<dbReference type="CDD" id="cd06445">
    <property type="entry name" value="ATase"/>
    <property type="match status" value="1"/>
</dbReference>
<feature type="active site" description="Nucleophile; methyl group acceptor" evidence="9">
    <location>
        <position position="137"/>
    </location>
</feature>
<dbReference type="GO" id="GO:0006307">
    <property type="term" value="P:DNA alkylation repair"/>
    <property type="evidence" value="ECO:0007669"/>
    <property type="project" value="UniProtKB-UniRule"/>
</dbReference>
<comment type="catalytic activity">
    <reaction evidence="1 9">
        <text>a 4-O-methyl-thymidine in DNA + L-cysteinyl-[protein] = a thymidine in DNA + S-methyl-L-cysteinyl-[protein]</text>
        <dbReference type="Rhea" id="RHEA:53428"/>
        <dbReference type="Rhea" id="RHEA-COMP:10131"/>
        <dbReference type="Rhea" id="RHEA-COMP:10132"/>
        <dbReference type="Rhea" id="RHEA-COMP:13555"/>
        <dbReference type="Rhea" id="RHEA-COMP:13556"/>
        <dbReference type="ChEBI" id="CHEBI:29950"/>
        <dbReference type="ChEBI" id="CHEBI:82612"/>
        <dbReference type="ChEBI" id="CHEBI:137386"/>
        <dbReference type="ChEBI" id="CHEBI:137387"/>
        <dbReference type="EC" id="2.1.1.63"/>
    </reaction>
</comment>
<dbReference type="GO" id="GO:0003908">
    <property type="term" value="F:methylated-DNA-[protein]-cysteine S-methyltransferase activity"/>
    <property type="evidence" value="ECO:0007669"/>
    <property type="project" value="UniProtKB-UniRule"/>
</dbReference>
<dbReference type="InterPro" id="IPR001497">
    <property type="entry name" value="MethylDNA_cys_MeTrfase_AS"/>
</dbReference>
<dbReference type="InterPro" id="IPR036388">
    <property type="entry name" value="WH-like_DNA-bd_sf"/>
</dbReference>
<dbReference type="PROSITE" id="PS00374">
    <property type="entry name" value="MGMT"/>
    <property type="match status" value="1"/>
</dbReference>
<keyword evidence="5 9" id="KW-0808">Transferase</keyword>
<dbReference type="Gene3D" id="1.10.10.10">
    <property type="entry name" value="Winged helix-like DNA-binding domain superfamily/Winged helix DNA-binding domain"/>
    <property type="match status" value="1"/>
</dbReference>
<accession>A0A518BF17</accession>
<comment type="catalytic activity">
    <reaction evidence="8 9">
        <text>a 6-O-methyl-2'-deoxyguanosine in DNA + L-cysteinyl-[protein] = S-methyl-L-cysteinyl-[protein] + a 2'-deoxyguanosine in DNA</text>
        <dbReference type="Rhea" id="RHEA:24000"/>
        <dbReference type="Rhea" id="RHEA-COMP:10131"/>
        <dbReference type="Rhea" id="RHEA-COMP:10132"/>
        <dbReference type="Rhea" id="RHEA-COMP:11367"/>
        <dbReference type="Rhea" id="RHEA-COMP:11368"/>
        <dbReference type="ChEBI" id="CHEBI:29950"/>
        <dbReference type="ChEBI" id="CHEBI:82612"/>
        <dbReference type="ChEBI" id="CHEBI:85445"/>
        <dbReference type="ChEBI" id="CHEBI:85448"/>
        <dbReference type="EC" id="2.1.1.63"/>
    </reaction>
</comment>
<keyword evidence="14" id="KW-1185">Reference proteome</keyword>
<keyword evidence="4 9" id="KW-0489">Methyltransferase</keyword>
<dbReference type="AlphaFoldDB" id="A0A518BF17"/>
<feature type="region of interest" description="Disordered" evidence="10">
    <location>
        <begin position="167"/>
        <end position="198"/>
    </location>
</feature>
<dbReference type="FunFam" id="1.10.10.10:FF:000214">
    <property type="entry name" value="Methylated-DNA--protein-cysteine methyltransferase"/>
    <property type="match status" value="1"/>
</dbReference>
<protein>
    <recommendedName>
        <fullName evidence="9">Methylated-DNA--protein-cysteine methyltransferase</fullName>
        <ecNumber evidence="9">2.1.1.63</ecNumber>
    </recommendedName>
    <alternativeName>
        <fullName evidence="9">6-O-methylguanine-DNA methyltransferase</fullName>
        <shortName evidence="9">MGMT</shortName>
    </alternativeName>
    <alternativeName>
        <fullName evidence="9">O-6-methylguanine-DNA-alkyltransferase</fullName>
    </alternativeName>
</protein>
<evidence type="ECO:0000256" key="3">
    <source>
        <dbReference type="ARBA" id="ARBA00022490"/>
    </source>
</evidence>
<evidence type="ECO:0000256" key="7">
    <source>
        <dbReference type="ARBA" id="ARBA00023204"/>
    </source>
</evidence>
<dbReference type="Pfam" id="PF01035">
    <property type="entry name" value="DNA_binding_1"/>
    <property type="match status" value="1"/>
</dbReference>
<evidence type="ECO:0000256" key="1">
    <source>
        <dbReference type="ARBA" id="ARBA00001286"/>
    </source>
</evidence>
<evidence type="ECO:0000256" key="9">
    <source>
        <dbReference type="HAMAP-Rule" id="MF_00772"/>
    </source>
</evidence>
<sequence>MTLFATTIESAIGPMRAVAGERGLRELTWSAPGDAEAVAPVSGRNSHGSIESDDLALFADLTDQLAQYFDGKRQTFDLPLDLVGTPFQLAAWRALCAIPFGQTRSYAQQAAAIGRPSATRAVGAANGRNPVIIVVPCHRVVGADGSLTGFGAGLPLKRRLLEHESRLAGTPGPRGSIADQPLLPFGPEDVRPELRHRE</sequence>
<dbReference type="PANTHER" id="PTHR10815:SF5">
    <property type="entry name" value="METHYLATED-DNA--PROTEIN-CYSTEINE METHYLTRANSFERASE"/>
    <property type="match status" value="1"/>
</dbReference>
<comment type="function">
    <text evidence="9">Involved in the cellular defense against the biological effects of O6-methylguanine (O6-MeG) and O4-methylthymine (O4-MeT) in DNA. Repairs the methylated nucleobase in DNA by stoichiometrically transferring the methyl group to a cysteine residue in the enzyme. This is a suicide reaction: the enzyme is irreversibly inactivated.</text>
</comment>
<dbReference type="InterPro" id="IPR036217">
    <property type="entry name" value="MethylDNA_cys_MeTrfase_DNAb"/>
</dbReference>
<comment type="similarity">
    <text evidence="2 9">Belongs to the MGMT family.</text>
</comment>
<dbReference type="KEGG" id="pbap:Pla133_05480"/>
<keyword evidence="3 9" id="KW-0963">Cytoplasm</keyword>
<feature type="domain" description="Methylated-DNA-[protein]-cysteine S-methyltransferase DNA binding" evidence="11">
    <location>
        <begin position="86"/>
        <end position="165"/>
    </location>
</feature>
<reference evidence="13 14" key="1">
    <citation type="submission" date="2019-02" db="EMBL/GenBank/DDBJ databases">
        <title>Deep-cultivation of Planctomycetes and their phenomic and genomic characterization uncovers novel biology.</title>
        <authorList>
            <person name="Wiegand S."/>
            <person name="Jogler M."/>
            <person name="Boedeker C."/>
            <person name="Pinto D."/>
            <person name="Vollmers J."/>
            <person name="Rivas-Marin E."/>
            <person name="Kohn T."/>
            <person name="Peeters S.H."/>
            <person name="Heuer A."/>
            <person name="Rast P."/>
            <person name="Oberbeckmann S."/>
            <person name="Bunk B."/>
            <person name="Jeske O."/>
            <person name="Meyerdierks A."/>
            <person name="Storesund J.E."/>
            <person name="Kallscheuer N."/>
            <person name="Luecker S."/>
            <person name="Lage O.M."/>
            <person name="Pohl T."/>
            <person name="Merkel B.J."/>
            <person name="Hornburger P."/>
            <person name="Mueller R.-W."/>
            <person name="Bruemmer F."/>
            <person name="Labrenz M."/>
            <person name="Spormann A.M."/>
            <person name="Op den Camp H."/>
            <person name="Overmann J."/>
            <person name="Amann R."/>
            <person name="Jetten M.S.M."/>
            <person name="Mascher T."/>
            <person name="Medema M.H."/>
            <person name="Devos D.P."/>
            <person name="Kaster A.-K."/>
            <person name="Ovreas L."/>
            <person name="Rohde M."/>
            <person name="Galperin M.Y."/>
            <person name="Jogler C."/>
        </authorList>
    </citation>
    <scope>NUCLEOTIDE SEQUENCE [LARGE SCALE GENOMIC DNA]</scope>
    <source>
        <strain evidence="13 14">Pla133</strain>
    </source>
</reference>
<dbReference type="NCBIfam" id="TIGR00589">
    <property type="entry name" value="ogt"/>
    <property type="match status" value="1"/>
</dbReference>
<evidence type="ECO:0000256" key="6">
    <source>
        <dbReference type="ARBA" id="ARBA00022763"/>
    </source>
</evidence>
<gene>
    <name evidence="13" type="primary">adaB</name>
    <name evidence="13" type="ORF">Pla133_05480</name>
</gene>
<proteinExistence type="inferred from homology"/>
<evidence type="ECO:0000259" key="11">
    <source>
        <dbReference type="Pfam" id="PF01035"/>
    </source>
</evidence>
<dbReference type="InterPro" id="IPR023546">
    <property type="entry name" value="MGMT"/>
</dbReference>
<dbReference type="SUPFAM" id="SSF53155">
    <property type="entry name" value="Methylated DNA-protein cysteine methyltransferase domain"/>
    <property type="match status" value="1"/>
</dbReference>
<dbReference type="EMBL" id="CP036287">
    <property type="protein sequence ID" value="QDU65483.1"/>
    <property type="molecule type" value="Genomic_DNA"/>
</dbReference>
<evidence type="ECO:0000256" key="10">
    <source>
        <dbReference type="SAM" id="MobiDB-lite"/>
    </source>
</evidence>
<dbReference type="HAMAP" id="MF_00772">
    <property type="entry name" value="OGT"/>
    <property type="match status" value="1"/>
</dbReference>
<dbReference type="PANTHER" id="PTHR10815">
    <property type="entry name" value="METHYLATED-DNA--PROTEIN-CYSTEINE METHYLTRANSFERASE"/>
    <property type="match status" value="1"/>
</dbReference>
<evidence type="ECO:0000313" key="14">
    <source>
        <dbReference type="Proteomes" id="UP000316921"/>
    </source>
</evidence>
<keyword evidence="7 9" id="KW-0234">DNA repair</keyword>
<evidence type="ECO:0000256" key="8">
    <source>
        <dbReference type="ARBA" id="ARBA00049348"/>
    </source>
</evidence>
<evidence type="ECO:0000256" key="5">
    <source>
        <dbReference type="ARBA" id="ARBA00022679"/>
    </source>
</evidence>
<dbReference type="Gene3D" id="3.30.160.70">
    <property type="entry name" value="Methylated DNA-protein cysteine methyltransferase domain"/>
    <property type="match status" value="1"/>
</dbReference>
<dbReference type="GO" id="GO:0005737">
    <property type="term" value="C:cytoplasm"/>
    <property type="evidence" value="ECO:0007669"/>
    <property type="project" value="UniProtKB-SubCell"/>
</dbReference>
<keyword evidence="6 9" id="KW-0227">DNA damage</keyword>
<evidence type="ECO:0000256" key="4">
    <source>
        <dbReference type="ARBA" id="ARBA00022603"/>
    </source>
</evidence>
<dbReference type="GO" id="GO:0032259">
    <property type="term" value="P:methylation"/>
    <property type="evidence" value="ECO:0007669"/>
    <property type="project" value="UniProtKB-KW"/>
</dbReference>
<comment type="miscellaneous">
    <text evidence="9">This enzyme catalyzes only one turnover and therefore is not strictly catalytic. According to one definition, an enzyme is a biocatalyst that acts repeatedly and over many reaction cycles.</text>
</comment>
<dbReference type="InterPro" id="IPR014048">
    <property type="entry name" value="MethylDNA_cys_MeTrfase_DNA-bd"/>
</dbReference>
<dbReference type="Pfam" id="PF02870">
    <property type="entry name" value="Methyltransf_1N"/>
    <property type="match status" value="1"/>
</dbReference>
<dbReference type="Proteomes" id="UP000316921">
    <property type="component" value="Chromosome"/>
</dbReference>
<dbReference type="EC" id="2.1.1.63" evidence="9"/>
<dbReference type="InterPro" id="IPR008332">
    <property type="entry name" value="MethylG_MeTrfase_N"/>
</dbReference>